<evidence type="ECO:0000313" key="3">
    <source>
        <dbReference type="EMBL" id="KAJ7027358.1"/>
    </source>
</evidence>
<keyword evidence="4" id="KW-1185">Reference proteome</keyword>
<feature type="compositionally biased region" description="Pro residues" evidence="1">
    <location>
        <begin position="55"/>
        <end position="81"/>
    </location>
</feature>
<organism evidence="3 4">
    <name type="scientific">Mycena alexandri</name>
    <dbReference type="NCBI Taxonomy" id="1745969"/>
    <lineage>
        <taxon>Eukaryota</taxon>
        <taxon>Fungi</taxon>
        <taxon>Dikarya</taxon>
        <taxon>Basidiomycota</taxon>
        <taxon>Agaricomycotina</taxon>
        <taxon>Agaricomycetes</taxon>
        <taxon>Agaricomycetidae</taxon>
        <taxon>Agaricales</taxon>
        <taxon>Marasmiineae</taxon>
        <taxon>Mycenaceae</taxon>
        <taxon>Mycena</taxon>
    </lineage>
</organism>
<keyword evidence="2" id="KW-0812">Transmembrane</keyword>
<evidence type="ECO:0000313" key="4">
    <source>
        <dbReference type="Proteomes" id="UP001218188"/>
    </source>
</evidence>
<evidence type="ECO:0000256" key="2">
    <source>
        <dbReference type="SAM" id="Phobius"/>
    </source>
</evidence>
<accession>A0AAD6SGR7</accession>
<comment type="caution">
    <text evidence="3">The sequence shown here is derived from an EMBL/GenBank/DDBJ whole genome shotgun (WGS) entry which is preliminary data.</text>
</comment>
<feature type="transmembrane region" description="Helical" evidence="2">
    <location>
        <begin position="357"/>
        <end position="376"/>
    </location>
</feature>
<protein>
    <submittedName>
        <fullName evidence="3">Uncharacterized protein</fullName>
    </submittedName>
</protein>
<name>A0AAD6SGR7_9AGAR</name>
<feature type="region of interest" description="Disordered" evidence="1">
    <location>
        <begin position="50"/>
        <end position="126"/>
    </location>
</feature>
<reference evidence="3" key="1">
    <citation type="submission" date="2023-03" db="EMBL/GenBank/DDBJ databases">
        <title>Massive genome expansion in bonnet fungi (Mycena s.s.) driven by repeated elements and novel gene families across ecological guilds.</title>
        <authorList>
            <consortium name="Lawrence Berkeley National Laboratory"/>
            <person name="Harder C.B."/>
            <person name="Miyauchi S."/>
            <person name="Viragh M."/>
            <person name="Kuo A."/>
            <person name="Thoen E."/>
            <person name="Andreopoulos B."/>
            <person name="Lu D."/>
            <person name="Skrede I."/>
            <person name="Drula E."/>
            <person name="Henrissat B."/>
            <person name="Morin E."/>
            <person name="Kohler A."/>
            <person name="Barry K."/>
            <person name="LaButti K."/>
            <person name="Morin E."/>
            <person name="Salamov A."/>
            <person name="Lipzen A."/>
            <person name="Mereny Z."/>
            <person name="Hegedus B."/>
            <person name="Baldrian P."/>
            <person name="Stursova M."/>
            <person name="Weitz H."/>
            <person name="Taylor A."/>
            <person name="Grigoriev I.V."/>
            <person name="Nagy L.G."/>
            <person name="Martin F."/>
            <person name="Kauserud H."/>
        </authorList>
    </citation>
    <scope>NUCLEOTIDE SEQUENCE</scope>
    <source>
        <strain evidence="3">CBHHK200</strain>
    </source>
</reference>
<feature type="compositionally biased region" description="Low complexity" evidence="1">
    <location>
        <begin position="333"/>
        <end position="347"/>
    </location>
</feature>
<proteinExistence type="predicted"/>
<keyword evidence="2" id="KW-0472">Membrane</keyword>
<sequence length="436" mass="47919">MAFRFTSVPTKYTARPLLAPPLPVTLPTLLTSLTPQQFPAPRLLTNIESTRATTPAPPSPPPRAPPTPPPRAPTPRAPSPRAPSRASTPAHQHRSSVSRESSLSSLESEDDSADSPGTASGSTKILRPAGAKIQTVKELFVDRFPELDQEQRNAKYNDFRSRIDHLCGLYLRPTVALAYQAKEDADKVYNKMATTFPWLTSYHNYWPVAVCLQGKLHNSAARAVEKSNKKAVDIIQSVAPARSGSKGARKIESREPEGTLLFTECGHRGSRLRWGNFPDPRTGIKTRKWFNTGLTRLLGRHITLIIAIHPPGLAHCFDPGAKRAMADPPPSSRPQSTSSTSTFTASRSKLSRAMSRIPIMLLSGGIFIIIATNIPVRGQFGLKIIKTPSTLTWNGERKSELHRVLSQPPNTHAYNGLHLSLAFGKRDKLFDHSRPN</sequence>
<dbReference type="Proteomes" id="UP001218188">
    <property type="component" value="Unassembled WGS sequence"/>
</dbReference>
<dbReference type="EMBL" id="JARJCM010000125">
    <property type="protein sequence ID" value="KAJ7027358.1"/>
    <property type="molecule type" value="Genomic_DNA"/>
</dbReference>
<evidence type="ECO:0000256" key="1">
    <source>
        <dbReference type="SAM" id="MobiDB-lite"/>
    </source>
</evidence>
<dbReference type="AlphaFoldDB" id="A0AAD6SGR7"/>
<keyword evidence="2" id="KW-1133">Transmembrane helix</keyword>
<gene>
    <name evidence="3" type="ORF">C8F04DRAFT_1189636</name>
</gene>
<feature type="region of interest" description="Disordered" evidence="1">
    <location>
        <begin position="319"/>
        <end position="347"/>
    </location>
</feature>